<name>A0A317EK38_9PROT</name>
<dbReference type="Pfam" id="PF16653">
    <property type="entry name" value="Sacchrp_dh_C"/>
    <property type="match status" value="1"/>
</dbReference>
<evidence type="ECO:0000313" key="9">
    <source>
        <dbReference type="EMBL" id="PWR25605.1"/>
    </source>
</evidence>
<evidence type="ECO:0000256" key="6">
    <source>
        <dbReference type="SAM" id="Phobius"/>
    </source>
</evidence>
<dbReference type="EMBL" id="QGLE01000001">
    <property type="protein sequence ID" value="PWR25605.1"/>
    <property type="molecule type" value="Genomic_DNA"/>
</dbReference>
<dbReference type="InterPro" id="IPR032095">
    <property type="entry name" value="Sacchrp_dh-like_C"/>
</dbReference>
<evidence type="ECO:0000256" key="2">
    <source>
        <dbReference type="ARBA" id="ARBA00022475"/>
    </source>
</evidence>
<dbReference type="AlphaFoldDB" id="A0A317EK38"/>
<accession>A0A317EK38</accession>
<comment type="subcellular location">
    <subcellularLocation>
        <location evidence="1">Cell membrane</location>
        <topology evidence="1">Multi-pass membrane protein</topology>
    </subcellularLocation>
</comment>
<dbReference type="InterPro" id="IPR005097">
    <property type="entry name" value="Sacchrp_dh_NADP-bd"/>
</dbReference>
<keyword evidence="10" id="KW-1185">Reference proteome</keyword>
<keyword evidence="2" id="KW-1003">Cell membrane</keyword>
<evidence type="ECO:0000313" key="10">
    <source>
        <dbReference type="Proteomes" id="UP000245461"/>
    </source>
</evidence>
<protein>
    <recommendedName>
        <fullName evidence="11">Homospermidine synthase</fullName>
    </recommendedName>
</protein>
<dbReference type="Gene3D" id="3.40.50.720">
    <property type="entry name" value="NAD(P)-binding Rossmann-like Domain"/>
    <property type="match status" value="1"/>
</dbReference>
<dbReference type="PANTHER" id="PTHR30213:SF0">
    <property type="entry name" value="UPF0761 MEMBRANE PROTEIN YIHY"/>
    <property type="match status" value="1"/>
</dbReference>
<dbReference type="Proteomes" id="UP000245461">
    <property type="component" value="Unassembled WGS sequence"/>
</dbReference>
<organism evidence="9 10">
    <name type="scientific">Zavarzinia aquatilis</name>
    <dbReference type="NCBI Taxonomy" id="2211142"/>
    <lineage>
        <taxon>Bacteria</taxon>
        <taxon>Pseudomonadati</taxon>
        <taxon>Pseudomonadota</taxon>
        <taxon>Alphaproteobacteria</taxon>
        <taxon>Rhodospirillales</taxon>
        <taxon>Zavarziniaceae</taxon>
        <taxon>Zavarzinia</taxon>
    </lineage>
</organism>
<feature type="transmembrane region" description="Helical" evidence="6">
    <location>
        <begin position="267"/>
        <end position="287"/>
    </location>
</feature>
<keyword evidence="3 6" id="KW-0812">Transmembrane</keyword>
<sequence length="804" mass="87240">MSDFEFEAQQSTASSQPARAGSLLRLAFSPFRALYRAILRATREDATHLAAYLAFTGLLALFPFLIALAALAGKLGTAASATQAVQALFTFLPEDVAKTLAPAVRQVLSSGGKTNLLTIGLLVTLYSAANGIAALRVALNRAYGAVEHRNFILVNLIHFGFVVLGAVAVIGVSFAVILGPQLWDWLVKPYAPKSWSRSLWDVARYGAGTLLVFAALVFMHWSLPARRLKIRLVLPGSILTTFGWIISASLFSLFLRNLGNYNVTYGSLGSIVVVLVFFYASAALLLIGAHFNVALFKIEPSSPPHRQPNLALGAITELSRRALRSIFRSTMTMDRQTKHTAFAGRLVIIGFGSIGQGVLPLILRHIDIAADRITIVTAEDKGASVAAEHGVAFMQEPVTRENFRDLLSPMLAEGDFLLNLSVDVSSLALIEFAQERGALYLDTCIEPWAGGYTDTSLSASARSNYGLREQALALKAKFPGGPTAVLTHGANPGHVSHLVKQGLLDIAAAVGEKAAPPNSREGWAALARKLGVKVIHIAERDSQKANIPKAIGEFVNTWSVDGFVGEGCQPAELGWGTHERHFPDDGARHDFGAGAAIYLKRPGASVRIRTWTPMEGPFHGFLITHSEAISLADYLTVEEGGKAVYRPTTHYAYHPSDDAVLSVHELAGKNWQMQERKRLMMDEIISGYDELGVLLAGHAKGAYWLGSHLDIHAARELAPHNSATTLQVTSAVLAGIVWAMENPSRGVVEPEEMDYQRCLDVAGVYWGPRVGVFTDWTPLQDRAVLFEEDLDAADPWQFKNIRVI</sequence>
<proteinExistence type="predicted"/>
<evidence type="ECO:0000256" key="5">
    <source>
        <dbReference type="ARBA" id="ARBA00023136"/>
    </source>
</evidence>
<feature type="transmembrane region" description="Helical" evidence="6">
    <location>
        <begin position="342"/>
        <end position="363"/>
    </location>
</feature>
<feature type="transmembrane region" description="Helical" evidence="6">
    <location>
        <begin position="151"/>
        <end position="182"/>
    </location>
</feature>
<keyword evidence="5 6" id="KW-0472">Membrane</keyword>
<evidence type="ECO:0000259" key="8">
    <source>
        <dbReference type="Pfam" id="PF16653"/>
    </source>
</evidence>
<dbReference type="NCBIfam" id="TIGR00765">
    <property type="entry name" value="yihY_not_rbn"/>
    <property type="match status" value="1"/>
</dbReference>
<feature type="transmembrane region" description="Helical" evidence="6">
    <location>
        <begin position="233"/>
        <end position="255"/>
    </location>
</feature>
<feature type="transmembrane region" description="Helical" evidence="6">
    <location>
        <begin position="49"/>
        <end position="72"/>
    </location>
</feature>
<dbReference type="Gene3D" id="3.30.360.30">
    <property type="entry name" value="homospermidine synthase like"/>
    <property type="match status" value="1"/>
</dbReference>
<dbReference type="InterPro" id="IPR017039">
    <property type="entry name" value="Virul_fac_BrkB"/>
</dbReference>
<gene>
    <name evidence="9" type="ORF">DKG74_01155</name>
</gene>
<dbReference type="PANTHER" id="PTHR30213">
    <property type="entry name" value="INNER MEMBRANE PROTEIN YHJD"/>
    <property type="match status" value="1"/>
</dbReference>
<dbReference type="InterPro" id="IPR023181">
    <property type="entry name" value="Homospermid_syn-like_C"/>
</dbReference>
<dbReference type="Pfam" id="PF03435">
    <property type="entry name" value="Sacchrp_dh_NADP"/>
    <property type="match status" value="1"/>
</dbReference>
<dbReference type="Pfam" id="PF03631">
    <property type="entry name" value="Virul_fac_BrkB"/>
    <property type="match status" value="1"/>
</dbReference>
<feature type="domain" description="Saccharopine dehydrogenase-like C-terminal" evidence="8">
    <location>
        <begin position="489"/>
        <end position="756"/>
    </location>
</feature>
<feature type="transmembrane region" description="Helical" evidence="6">
    <location>
        <begin position="202"/>
        <end position="221"/>
    </location>
</feature>
<evidence type="ECO:0000256" key="1">
    <source>
        <dbReference type="ARBA" id="ARBA00004651"/>
    </source>
</evidence>
<dbReference type="GO" id="GO:0005886">
    <property type="term" value="C:plasma membrane"/>
    <property type="evidence" value="ECO:0007669"/>
    <property type="project" value="UniProtKB-SubCell"/>
</dbReference>
<evidence type="ECO:0000256" key="4">
    <source>
        <dbReference type="ARBA" id="ARBA00022989"/>
    </source>
</evidence>
<evidence type="ECO:0000259" key="7">
    <source>
        <dbReference type="Pfam" id="PF03435"/>
    </source>
</evidence>
<dbReference type="OrthoDB" id="9767495at2"/>
<evidence type="ECO:0008006" key="11">
    <source>
        <dbReference type="Google" id="ProtNLM"/>
    </source>
</evidence>
<evidence type="ECO:0000256" key="3">
    <source>
        <dbReference type="ARBA" id="ARBA00022692"/>
    </source>
</evidence>
<comment type="caution">
    <text evidence="9">The sequence shown here is derived from an EMBL/GenBank/DDBJ whole genome shotgun (WGS) entry which is preliminary data.</text>
</comment>
<reference evidence="9 10" key="1">
    <citation type="submission" date="2018-05" db="EMBL/GenBank/DDBJ databases">
        <title>Zavarzinia sp. HR-AS.</title>
        <authorList>
            <person name="Lee Y."/>
            <person name="Jeon C.O."/>
        </authorList>
    </citation>
    <scope>NUCLEOTIDE SEQUENCE [LARGE SCALE GENOMIC DNA]</scope>
    <source>
        <strain evidence="9 10">HR-AS</strain>
    </source>
</reference>
<feature type="transmembrane region" description="Helical" evidence="6">
    <location>
        <begin position="116"/>
        <end position="139"/>
    </location>
</feature>
<keyword evidence="4 6" id="KW-1133">Transmembrane helix</keyword>
<feature type="domain" description="Saccharopine dehydrogenase NADP binding" evidence="7">
    <location>
        <begin position="347"/>
        <end position="485"/>
    </location>
</feature>